<feature type="transmembrane region" description="Helical" evidence="6">
    <location>
        <begin position="1044"/>
        <end position="1066"/>
    </location>
</feature>
<dbReference type="Proteomes" id="UP000503447">
    <property type="component" value="Chromosome"/>
</dbReference>
<evidence type="ECO:0000256" key="4">
    <source>
        <dbReference type="ARBA" id="ARBA00022989"/>
    </source>
</evidence>
<dbReference type="PANTHER" id="PTHR43738">
    <property type="entry name" value="ABC TRANSPORTER, MEMBRANE PROTEIN"/>
    <property type="match status" value="1"/>
</dbReference>
<feature type="domain" description="ABC3 transporter permease C-terminal" evidence="7">
    <location>
        <begin position="534"/>
        <end position="646"/>
    </location>
</feature>
<protein>
    <recommendedName>
        <fullName evidence="11">ABC3 transporter permease protein domain-containing protein</fullName>
    </recommendedName>
</protein>
<feature type="transmembrane region" description="Helical" evidence="6">
    <location>
        <begin position="20"/>
        <end position="40"/>
    </location>
</feature>
<gene>
    <name evidence="9" type="ORF">FTUN_7760</name>
</gene>
<dbReference type="RefSeq" id="WP_171474955.1">
    <property type="nucleotide sequence ID" value="NZ_CP053452.2"/>
</dbReference>
<accession>A0A6M5Z256</accession>
<keyword evidence="2" id="KW-1003">Cell membrane</keyword>
<feature type="transmembrane region" description="Helical" evidence="6">
    <location>
        <begin position="584"/>
        <end position="605"/>
    </location>
</feature>
<feature type="transmembrane region" description="Helical" evidence="6">
    <location>
        <begin position="681"/>
        <end position="699"/>
    </location>
</feature>
<feature type="transmembrane region" description="Helical" evidence="6">
    <location>
        <begin position="1087"/>
        <end position="1112"/>
    </location>
</feature>
<dbReference type="InterPro" id="IPR051125">
    <property type="entry name" value="ABC-4/HrtB_transporter"/>
</dbReference>
<proteinExistence type="predicted"/>
<dbReference type="EMBL" id="CP053452">
    <property type="protein sequence ID" value="QJX00136.1"/>
    <property type="molecule type" value="Genomic_DNA"/>
</dbReference>
<keyword evidence="4 6" id="KW-1133">Transmembrane helix</keyword>
<sequence length="1161" mass="123440">MLTPRQFVLRNLAYHARGNFAVLLGVAVGSAVLTGALLVGDSLRGSLRARVERQLGGIDAVAFFPRPVRAGVADGLPGSVAPVLLLAGSVQAGRDATAPALGHVTVLGVDDRFKPGTDSTVEWSGTTRQIVLSSRVADKLGAKAGDTVRLGVERFSDLPRSSSLAKRTTDDTTATEAFTVAAVLPADAAENDFNLTPNPSAPLNVFVPLRALARMLTGDNTPTATVLLARGAPAEDLNPALRTRLTAEDYGLKFREIDRRLGRGGYLSVESTELILPPAVSAAISAAAKDLDRRAEPTVVYVADTLSFGGKEIPYPIVAGLNVVAEVPLGPFLPKDVTALGDGEVVLLDWPGSELKGLSAGSQLRVTYFDPEVEGEGRLKEADLALRGYIPLTGAARDKDLTPEIRGVTDEKADLYNWDRPPVLPKEKIRKRVPEKPVPHPRGKFFSENKAVPMAYVNLPTARKLFGSRYGSDTSVRVAPAPGETLEQLDDHLHAALLKHLDPKAAGLVFDPIRERLLTASKGGNDFGMLFLGFSCFLIAAALMLVGLLFRLSLDRRAKEIGLLLATGFAVRQVRRLLLTEGQIVAAVGAALGLVAAVAYNRLLLTVLLDLWPDSEVRTYLKPHATSLSFGLGFVSTVAMALVALWWSVRGLVRVAPPALLRGETTVAPDAIGSPARLTKGLALVSLVLGIGCVAAGGAVDNPDFQAMTFFGGGGLLLTAALAVTRVWMLRTRHATVNGRGTPALAQLGARNAARNPTRSLLTAALLAAAAFLLVAVESFRRQPDKEFLERTGGSGGFNLIAETDVPVFQTFGSGPGRADLEHQLKRAYAPKDADPDAPPDTPAYRAVKAELDSGLEEVFPLRLRGGDDASCMNLFRAARPRVLGVPQSLTAGEKRFKFYETLAKTEEEKANPWRLLENPDKTGPVPVFCEQNTAQWMLKKAVGDEYTMPGDDGRDVTFRIVGTLVDSPFQSELIASDEEFSRVFPKQSGYRVFLVRTAPGQEPAVARALEVGFRANGLTATPTRDRVASFQAIIGAYLSTFQVLGGFGLLLGVLGLAVVILRGVWERTGELALLRALGYRTAALQFLVIVENALLLVIGIGSGVVAALASVAPHVASGAAVPWVRLAGMLGLVLVVGFVVASAATAGILRVPVIPALRRE</sequence>
<evidence type="ECO:0000256" key="3">
    <source>
        <dbReference type="ARBA" id="ARBA00022692"/>
    </source>
</evidence>
<comment type="subcellular location">
    <subcellularLocation>
        <location evidence="1">Cell membrane</location>
        <topology evidence="1">Multi-pass membrane protein</topology>
    </subcellularLocation>
</comment>
<evidence type="ECO:0000313" key="9">
    <source>
        <dbReference type="EMBL" id="QJX00136.1"/>
    </source>
</evidence>
<evidence type="ECO:0000256" key="2">
    <source>
        <dbReference type="ARBA" id="ARBA00022475"/>
    </source>
</evidence>
<evidence type="ECO:0008006" key="11">
    <source>
        <dbReference type="Google" id="ProtNLM"/>
    </source>
</evidence>
<evidence type="ECO:0000256" key="1">
    <source>
        <dbReference type="ARBA" id="ARBA00004651"/>
    </source>
</evidence>
<evidence type="ECO:0000256" key="5">
    <source>
        <dbReference type="ARBA" id="ARBA00023136"/>
    </source>
</evidence>
<keyword evidence="10" id="KW-1185">Reference proteome</keyword>
<feature type="domain" description="ABC3 transporter permease C-terminal" evidence="7">
    <location>
        <begin position="1045"/>
        <end position="1151"/>
    </location>
</feature>
<feature type="domain" description="MacB-like periplasmic core" evidence="8">
    <location>
        <begin position="22"/>
        <end position="242"/>
    </location>
</feature>
<dbReference type="GO" id="GO:0005886">
    <property type="term" value="C:plasma membrane"/>
    <property type="evidence" value="ECO:0007669"/>
    <property type="project" value="UniProtKB-SubCell"/>
</dbReference>
<feature type="transmembrane region" description="Helical" evidence="6">
    <location>
        <begin position="1124"/>
        <end position="1150"/>
    </location>
</feature>
<organism evidence="9 10">
    <name type="scientific">Frigoriglobus tundricola</name>
    <dbReference type="NCBI Taxonomy" id="2774151"/>
    <lineage>
        <taxon>Bacteria</taxon>
        <taxon>Pseudomonadati</taxon>
        <taxon>Planctomycetota</taxon>
        <taxon>Planctomycetia</taxon>
        <taxon>Gemmatales</taxon>
        <taxon>Gemmataceae</taxon>
        <taxon>Frigoriglobus</taxon>
    </lineage>
</organism>
<name>A0A6M5Z256_9BACT</name>
<evidence type="ECO:0000259" key="8">
    <source>
        <dbReference type="Pfam" id="PF12704"/>
    </source>
</evidence>
<feature type="transmembrane region" description="Helical" evidence="6">
    <location>
        <begin position="527"/>
        <end position="550"/>
    </location>
</feature>
<dbReference type="PANTHER" id="PTHR43738:SF2">
    <property type="entry name" value="ABC TRANSPORTER PERMEASE"/>
    <property type="match status" value="1"/>
</dbReference>
<dbReference type="KEGG" id="ftj:FTUN_7760"/>
<feature type="transmembrane region" description="Helical" evidence="6">
    <location>
        <begin position="761"/>
        <end position="780"/>
    </location>
</feature>
<evidence type="ECO:0000256" key="6">
    <source>
        <dbReference type="SAM" id="Phobius"/>
    </source>
</evidence>
<feature type="transmembrane region" description="Helical" evidence="6">
    <location>
        <begin position="705"/>
        <end position="724"/>
    </location>
</feature>
<reference evidence="10" key="1">
    <citation type="submission" date="2020-05" db="EMBL/GenBank/DDBJ databases">
        <title>Frigoriglobus tundricola gen. nov., sp. nov., a psychrotolerant cellulolytic planctomycete of the family Gemmataceae with two divergent copies of 16S rRNA gene.</title>
        <authorList>
            <person name="Kulichevskaya I.S."/>
            <person name="Ivanova A.A."/>
            <person name="Naumoff D.G."/>
            <person name="Beletsky A.V."/>
            <person name="Rijpstra W.I.C."/>
            <person name="Sinninghe Damste J.S."/>
            <person name="Mardanov A.V."/>
            <person name="Ravin N.V."/>
            <person name="Dedysh S.N."/>
        </authorList>
    </citation>
    <scope>NUCLEOTIDE SEQUENCE [LARGE SCALE GENOMIC DNA]</scope>
    <source>
        <strain evidence="10">PL17</strain>
    </source>
</reference>
<dbReference type="InterPro" id="IPR003838">
    <property type="entry name" value="ABC3_permease_C"/>
</dbReference>
<keyword evidence="3 6" id="KW-0812">Transmembrane</keyword>
<keyword evidence="5 6" id="KW-0472">Membrane</keyword>
<dbReference type="Pfam" id="PF12704">
    <property type="entry name" value="MacB_PCD"/>
    <property type="match status" value="1"/>
</dbReference>
<evidence type="ECO:0000313" key="10">
    <source>
        <dbReference type="Proteomes" id="UP000503447"/>
    </source>
</evidence>
<evidence type="ECO:0000259" key="7">
    <source>
        <dbReference type="Pfam" id="PF02687"/>
    </source>
</evidence>
<dbReference type="InterPro" id="IPR025857">
    <property type="entry name" value="MacB_PCD"/>
</dbReference>
<dbReference type="Pfam" id="PF02687">
    <property type="entry name" value="FtsX"/>
    <property type="match status" value="2"/>
</dbReference>
<feature type="transmembrane region" description="Helical" evidence="6">
    <location>
        <begin position="625"/>
        <end position="647"/>
    </location>
</feature>
<dbReference type="AlphaFoldDB" id="A0A6M5Z256"/>